<name>A0AAD7CXF8_MYCRO</name>
<proteinExistence type="predicted"/>
<accession>A0AAD7CXF8</accession>
<evidence type="ECO:0000313" key="1">
    <source>
        <dbReference type="EMBL" id="KAJ7668992.1"/>
    </source>
</evidence>
<keyword evidence="2" id="KW-1185">Reference proteome</keyword>
<evidence type="ECO:0000313" key="2">
    <source>
        <dbReference type="Proteomes" id="UP001221757"/>
    </source>
</evidence>
<sequence>MDCLLNQHPNCRTSSPMPVFDTPAVEQPEPVPLSHRVAKYPLYKLTQAHHVQEKSKPITKTSRLRVDAEGMRIFGELAGEMVGEGRGGRGMIFLVACLLERLFGKGAVEGIDDIRGGAS</sequence>
<gene>
    <name evidence="1" type="ORF">B0H17DRAFT_1209767</name>
</gene>
<dbReference type="EMBL" id="JARKIE010000190">
    <property type="protein sequence ID" value="KAJ7668992.1"/>
    <property type="molecule type" value="Genomic_DNA"/>
</dbReference>
<dbReference type="AlphaFoldDB" id="A0AAD7CXF8"/>
<dbReference type="Proteomes" id="UP001221757">
    <property type="component" value="Unassembled WGS sequence"/>
</dbReference>
<organism evidence="1 2">
    <name type="scientific">Mycena rosella</name>
    <name type="common">Pink bonnet</name>
    <name type="synonym">Agaricus rosellus</name>
    <dbReference type="NCBI Taxonomy" id="1033263"/>
    <lineage>
        <taxon>Eukaryota</taxon>
        <taxon>Fungi</taxon>
        <taxon>Dikarya</taxon>
        <taxon>Basidiomycota</taxon>
        <taxon>Agaricomycotina</taxon>
        <taxon>Agaricomycetes</taxon>
        <taxon>Agaricomycetidae</taxon>
        <taxon>Agaricales</taxon>
        <taxon>Marasmiineae</taxon>
        <taxon>Mycenaceae</taxon>
        <taxon>Mycena</taxon>
    </lineage>
</organism>
<protein>
    <submittedName>
        <fullName evidence="1">Uncharacterized protein</fullName>
    </submittedName>
</protein>
<comment type="caution">
    <text evidence="1">The sequence shown here is derived from an EMBL/GenBank/DDBJ whole genome shotgun (WGS) entry which is preliminary data.</text>
</comment>
<reference evidence="1" key="1">
    <citation type="submission" date="2023-03" db="EMBL/GenBank/DDBJ databases">
        <title>Massive genome expansion in bonnet fungi (Mycena s.s.) driven by repeated elements and novel gene families across ecological guilds.</title>
        <authorList>
            <consortium name="Lawrence Berkeley National Laboratory"/>
            <person name="Harder C.B."/>
            <person name="Miyauchi S."/>
            <person name="Viragh M."/>
            <person name="Kuo A."/>
            <person name="Thoen E."/>
            <person name="Andreopoulos B."/>
            <person name="Lu D."/>
            <person name="Skrede I."/>
            <person name="Drula E."/>
            <person name="Henrissat B."/>
            <person name="Morin E."/>
            <person name="Kohler A."/>
            <person name="Barry K."/>
            <person name="LaButti K."/>
            <person name="Morin E."/>
            <person name="Salamov A."/>
            <person name="Lipzen A."/>
            <person name="Mereny Z."/>
            <person name="Hegedus B."/>
            <person name="Baldrian P."/>
            <person name="Stursova M."/>
            <person name="Weitz H."/>
            <person name="Taylor A."/>
            <person name="Grigoriev I.V."/>
            <person name="Nagy L.G."/>
            <person name="Martin F."/>
            <person name="Kauserud H."/>
        </authorList>
    </citation>
    <scope>NUCLEOTIDE SEQUENCE</scope>
    <source>
        <strain evidence="1">CBHHK067</strain>
    </source>
</reference>